<keyword evidence="2" id="KW-1185">Reference proteome</keyword>
<dbReference type="GeneID" id="119720726"/>
<proteinExistence type="predicted"/>
<dbReference type="AlphaFoldDB" id="A0A913Z634"/>
<dbReference type="Proteomes" id="UP000887568">
    <property type="component" value="Unplaced"/>
</dbReference>
<evidence type="ECO:0000313" key="1">
    <source>
        <dbReference type="EnsemblMetazoa" id="XP_038046471.1"/>
    </source>
</evidence>
<reference evidence="1" key="1">
    <citation type="submission" date="2022-11" db="UniProtKB">
        <authorList>
            <consortium name="EnsemblMetazoa"/>
        </authorList>
    </citation>
    <scope>IDENTIFICATION</scope>
</reference>
<name>A0A913Z634_PATMI</name>
<accession>A0A913Z634</accession>
<organism evidence="1 2">
    <name type="scientific">Patiria miniata</name>
    <name type="common">Bat star</name>
    <name type="synonym">Asterina miniata</name>
    <dbReference type="NCBI Taxonomy" id="46514"/>
    <lineage>
        <taxon>Eukaryota</taxon>
        <taxon>Metazoa</taxon>
        <taxon>Echinodermata</taxon>
        <taxon>Eleutherozoa</taxon>
        <taxon>Asterozoa</taxon>
        <taxon>Asteroidea</taxon>
        <taxon>Valvatacea</taxon>
        <taxon>Valvatida</taxon>
        <taxon>Asterinidae</taxon>
        <taxon>Patiria</taxon>
    </lineage>
</organism>
<dbReference type="EnsemblMetazoa" id="XM_038190543.1">
    <property type="protein sequence ID" value="XP_038046471.1"/>
    <property type="gene ID" value="LOC119720726"/>
</dbReference>
<dbReference type="OrthoDB" id="10392666at2759"/>
<evidence type="ECO:0000313" key="2">
    <source>
        <dbReference type="Proteomes" id="UP000887568"/>
    </source>
</evidence>
<sequence length="254" mass="27933">MAVSLTSTTPEFFYGLFSVVSFLCFGTVRSAPLSTVVLSTFDPTTITEAGGLQVPCGLTSTSTSTASFTFQTDYAILSLYTNSLVEKCSKTFKEYEEERFGIALSELMEVPLPDITSLSTPDLCEADRLATHYFILDGFKKAMVAVIKDEEQHNGSRNFREDFKSMSRLLGKVLQGTRDLVCSNGLRASGESRVEEAQEFTFQTISSEIKRSLRDYTVLHRLNEYVKQLNLDIRGSLGPTGAPTAVSGCARTTV</sequence>
<dbReference type="RefSeq" id="XP_038046471.1">
    <property type="nucleotide sequence ID" value="XM_038190543.1"/>
</dbReference>
<dbReference type="InterPro" id="IPR009079">
    <property type="entry name" value="4_helix_cytokine-like_core"/>
</dbReference>
<protein>
    <submittedName>
        <fullName evidence="1">Uncharacterized protein</fullName>
    </submittedName>
</protein>
<dbReference type="Gene3D" id="1.20.1250.10">
    <property type="match status" value="1"/>
</dbReference>
<dbReference type="OMA" id="THYFILD"/>